<feature type="region of interest" description="Disordered" evidence="3">
    <location>
        <begin position="606"/>
        <end position="670"/>
    </location>
</feature>
<protein>
    <recommendedName>
        <fullName evidence="7">Serine-type D-Ala-D-Ala carboxypeptidase</fullName>
    </recommendedName>
</protein>
<dbReference type="Gene3D" id="3.50.80.20">
    <property type="entry name" value="D-Ala-D-Ala carboxypeptidase C, peptidase S13"/>
    <property type="match status" value="1"/>
</dbReference>
<feature type="compositionally biased region" description="Low complexity" evidence="3">
    <location>
        <begin position="250"/>
        <end position="279"/>
    </location>
</feature>
<feature type="compositionally biased region" description="Low complexity" evidence="3">
    <location>
        <begin position="639"/>
        <end position="659"/>
    </location>
</feature>
<gene>
    <name evidence="5" type="ORF">GCM10010123_29000</name>
</gene>
<feature type="region of interest" description="Disordered" evidence="3">
    <location>
        <begin position="1"/>
        <end position="345"/>
    </location>
</feature>
<feature type="compositionally biased region" description="Low complexity" evidence="3">
    <location>
        <begin position="228"/>
        <end position="242"/>
    </location>
</feature>
<dbReference type="PANTHER" id="PTHR30023:SF0">
    <property type="entry name" value="PENICILLIN-SENSITIVE CARBOXYPEPTIDASE A"/>
    <property type="match status" value="1"/>
</dbReference>
<comment type="similarity">
    <text evidence="1">Belongs to the peptidase S13 family.</text>
</comment>
<dbReference type="EMBL" id="BMQB01000006">
    <property type="protein sequence ID" value="GGJ97206.1"/>
    <property type="molecule type" value="Genomic_DNA"/>
</dbReference>
<dbReference type="PANTHER" id="PTHR30023">
    <property type="entry name" value="D-ALANYL-D-ALANINE CARBOXYPEPTIDASE"/>
    <property type="match status" value="1"/>
</dbReference>
<evidence type="ECO:0000313" key="6">
    <source>
        <dbReference type="Proteomes" id="UP000649739"/>
    </source>
</evidence>
<accession>A0A8J3B8M5</accession>
<dbReference type="GO" id="GO:0000270">
    <property type="term" value="P:peptidoglycan metabolic process"/>
    <property type="evidence" value="ECO:0007669"/>
    <property type="project" value="TreeGrafter"/>
</dbReference>
<evidence type="ECO:0008006" key="7">
    <source>
        <dbReference type="Google" id="ProtNLM"/>
    </source>
</evidence>
<dbReference type="InterPro" id="IPR012338">
    <property type="entry name" value="Beta-lactam/transpept-like"/>
</dbReference>
<feature type="compositionally biased region" description="Low complexity" evidence="3">
    <location>
        <begin position="112"/>
        <end position="149"/>
    </location>
</feature>
<dbReference type="Proteomes" id="UP000649739">
    <property type="component" value="Unassembled WGS sequence"/>
</dbReference>
<reference evidence="5" key="1">
    <citation type="journal article" date="2014" name="Int. J. Syst. Evol. Microbiol.">
        <title>Complete genome sequence of Corynebacterium casei LMG S-19264T (=DSM 44701T), isolated from a smear-ripened cheese.</title>
        <authorList>
            <consortium name="US DOE Joint Genome Institute (JGI-PGF)"/>
            <person name="Walter F."/>
            <person name="Albersmeier A."/>
            <person name="Kalinowski J."/>
            <person name="Ruckert C."/>
        </authorList>
    </citation>
    <scope>NUCLEOTIDE SEQUENCE</scope>
    <source>
        <strain evidence="5">JCM 3090</strain>
    </source>
</reference>
<keyword evidence="6" id="KW-1185">Reference proteome</keyword>
<dbReference type="GO" id="GO:0004185">
    <property type="term" value="F:serine-type carboxypeptidase activity"/>
    <property type="evidence" value="ECO:0007669"/>
    <property type="project" value="InterPro"/>
</dbReference>
<name>A0A8J3B8M5_9ACTN</name>
<feature type="compositionally biased region" description="Low complexity" evidence="3">
    <location>
        <begin position="318"/>
        <end position="330"/>
    </location>
</feature>
<comment type="caution">
    <text evidence="5">The sequence shown here is derived from an EMBL/GenBank/DDBJ whole genome shotgun (WGS) entry which is preliminary data.</text>
</comment>
<dbReference type="PRINTS" id="PR00922">
    <property type="entry name" value="DADACBPTASE3"/>
</dbReference>
<evidence type="ECO:0000256" key="1">
    <source>
        <dbReference type="ARBA" id="ARBA00006096"/>
    </source>
</evidence>
<keyword evidence="2" id="KW-0378">Hydrolase</keyword>
<dbReference type="SUPFAM" id="SSF56601">
    <property type="entry name" value="beta-lactamase/transpeptidase-like"/>
    <property type="match status" value="1"/>
</dbReference>
<feature type="compositionally biased region" description="Pro residues" evidence="3">
    <location>
        <begin position="170"/>
        <end position="195"/>
    </location>
</feature>
<sequence>MRPGVPGGAEGAAVPPPPGAGGGPGSGPGAPPDPAGGPAGGGVVPPFGAGTGVTQREQGSASAGAPDDPDRTEDLSVPPRAGAGDGVTRDFPAARADDGDRTEDLGNPPGPTAGSAGPAAAGPAAAMAGGPAVPAAPAGVPSADGGADPTLRSVPRLPTAAWSASASAVPWPPPPAAAPPAAPRFASIPPPPPGVLPGVAAPVPPAPQVGSAGPVQPATAARSGPTRAGVAPVPAGAGATVPPASPTAPPAGSVTSPETHSATSSATPPATAPRGTAPPGTAPPGITPAGSGPAGGDPAGSGPGAGGPVGIAPPGPTVPGNAPPGAHAAPPAAPPLAPQGTAVRPRRRSRRLLVGLAAGLVLALLGGAGVVAQRAGALDRLLGDRRAAPAAGPALVPAAPPVLTAADGTAATAAGVRTALDAVLGGAGIGGAVGVSVVDLDGGAVLYDRRAAAPLIPASTMKLVTALAVLSARGPAYRIATRAVAGERPGDVVLVGGGDPTLSADGAGTYPFAARLDRLAARVRAALGGRRPSRVLVDTSLFTGPVFGTGWDSDIPTGGSGGAVTALMINAGRAHPGDEAPTPRHPTPDLAAGRAFAALLGAGTVARGTAPAPPPAGAAARRAAADPTAADPAGPDPADPTAAEPPATGGVAPGATAPSGTPPAPGTVLGWVESPPLQRLVDVMLADSENIVAETLARQVALARQEPASFAGAATATGAVLADLGLSGAGRTLSDGSGLSRRNLLSAELLTGVIAAAGEKPTLAGLYDGLPVGAWSGTLQRRFRAADGSARPGWGVVRAKTGTLRDVNAMAGVVTTASGRTLAFAALANNSPLGPFETEAALDDLAAALATCGCR</sequence>
<dbReference type="InterPro" id="IPR000667">
    <property type="entry name" value="Peptidase_S13"/>
</dbReference>
<dbReference type="AlphaFoldDB" id="A0A8J3B8M5"/>
<feature type="compositionally biased region" description="Low complexity" evidence="3">
    <location>
        <begin position="617"/>
        <end position="633"/>
    </location>
</feature>
<proteinExistence type="inferred from homology"/>
<evidence type="ECO:0000256" key="2">
    <source>
        <dbReference type="ARBA" id="ARBA00022801"/>
    </source>
</evidence>
<evidence type="ECO:0000256" key="3">
    <source>
        <dbReference type="SAM" id="MobiDB-lite"/>
    </source>
</evidence>
<keyword evidence="4" id="KW-0812">Transmembrane</keyword>
<organism evidence="5 6">
    <name type="scientific">Pilimelia anulata</name>
    <dbReference type="NCBI Taxonomy" id="53371"/>
    <lineage>
        <taxon>Bacteria</taxon>
        <taxon>Bacillati</taxon>
        <taxon>Actinomycetota</taxon>
        <taxon>Actinomycetes</taxon>
        <taxon>Micromonosporales</taxon>
        <taxon>Micromonosporaceae</taxon>
        <taxon>Pilimelia</taxon>
    </lineage>
</organism>
<dbReference type="Gene3D" id="3.40.710.10">
    <property type="entry name" value="DD-peptidase/beta-lactamase superfamily"/>
    <property type="match status" value="2"/>
</dbReference>
<dbReference type="GO" id="GO:0006508">
    <property type="term" value="P:proteolysis"/>
    <property type="evidence" value="ECO:0007669"/>
    <property type="project" value="InterPro"/>
</dbReference>
<feature type="compositionally biased region" description="Gly residues" evidence="3">
    <location>
        <begin position="1"/>
        <end position="10"/>
    </location>
</feature>
<feature type="transmembrane region" description="Helical" evidence="4">
    <location>
        <begin position="352"/>
        <end position="372"/>
    </location>
</feature>
<keyword evidence="4" id="KW-0472">Membrane</keyword>
<dbReference type="NCBIfam" id="TIGR00666">
    <property type="entry name" value="PBP4"/>
    <property type="match status" value="1"/>
</dbReference>
<dbReference type="Pfam" id="PF02113">
    <property type="entry name" value="Peptidase_S13"/>
    <property type="match status" value="2"/>
</dbReference>
<evidence type="ECO:0000313" key="5">
    <source>
        <dbReference type="EMBL" id="GGJ97206.1"/>
    </source>
</evidence>
<feature type="compositionally biased region" description="Gly residues" evidence="3">
    <location>
        <begin position="292"/>
        <end position="309"/>
    </location>
</feature>
<keyword evidence="4" id="KW-1133">Transmembrane helix</keyword>
<evidence type="ECO:0000256" key="4">
    <source>
        <dbReference type="SAM" id="Phobius"/>
    </source>
</evidence>
<feature type="compositionally biased region" description="Low complexity" evidence="3">
    <location>
        <begin position="158"/>
        <end position="169"/>
    </location>
</feature>
<feature type="compositionally biased region" description="Basic and acidic residues" evidence="3">
    <location>
        <begin position="95"/>
        <end position="104"/>
    </location>
</feature>
<reference evidence="5" key="2">
    <citation type="submission" date="2020-09" db="EMBL/GenBank/DDBJ databases">
        <authorList>
            <person name="Sun Q."/>
            <person name="Ohkuma M."/>
        </authorList>
    </citation>
    <scope>NUCLEOTIDE SEQUENCE</scope>
    <source>
        <strain evidence="5">JCM 3090</strain>
    </source>
</reference>